<reference evidence="3 4" key="1">
    <citation type="journal article" date="2020" name="Microorganisms">
        <title>Osmotic Adaptation and Compatible Solute Biosynthesis of Phototrophic Bacteria as Revealed from Genome Analyses.</title>
        <authorList>
            <person name="Imhoff J.F."/>
            <person name="Rahn T."/>
            <person name="Kunzel S."/>
            <person name="Keller A."/>
            <person name="Neulinger S.C."/>
        </authorList>
    </citation>
    <scope>NUCLEOTIDE SEQUENCE [LARGE SCALE GENOMIC DNA]</scope>
    <source>
        <strain evidence="3 4">DSM 9895</strain>
    </source>
</reference>
<organism evidence="3 4">
    <name type="scientific">Rhodovibrio sodomensis</name>
    <dbReference type="NCBI Taxonomy" id="1088"/>
    <lineage>
        <taxon>Bacteria</taxon>
        <taxon>Pseudomonadati</taxon>
        <taxon>Pseudomonadota</taxon>
        <taxon>Alphaproteobacteria</taxon>
        <taxon>Rhodospirillales</taxon>
        <taxon>Rhodovibrionaceae</taxon>
        <taxon>Rhodovibrio</taxon>
    </lineage>
</organism>
<sequence>MPFPFYQVDAFAPARFQGNPAAVVPLDGWLEDSQLQAIAAENNLSETAFLVPAENSVADYELRWFTPTVEVALCGHATLASGFVVLNELAGDRDNVTFESRSGRLAVGRAGDLYTLDFPANPPVPADDQLDAAAAALGARPEALLQSGGFWLAVYDREATVAGLVPDMARTAALGGVGVIASAPGERADVVSRFFAPQAGIDEDPVTGSAHTVLTPYWAARLDRPALQARQISARGGELSCRLDGDRVAIGGRCHLVIAGHLHV</sequence>
<dbReference type="Gene3D" id="3.10.310.10">
    <property type="entry name" value="Diaminopimelate Epimerase, Chain A, domain 1"/>
    <property type="match status" value="2"/>
</dbReference>
<dbReference type="EMBL" id="NRRL01000045">
    <property type="protein sequence ID" value="MBK1669316.1"/>
    <property type="molecule type" value="Genomic_DNA"/>
</dbReference>
<evidence type="ECO:0000313" key="4">
    <source>
        <dbReference type="Proteomes" id="UP001296873"/>
    </source>
</evidence>
<dbReference type="RefSeq" id="WP_200341647.1">
    <property type="nucleotide sequence ID" value="NZ_NRRL01000045.1"/>
</dbReference>
<dbReference type="Proteomes" id="UP001296873">
    <property type="component" value="Unassembled WGS sequence"/>
</dbReference>
<dbReference type="PANTHER" id="PTHR13774">
    <property type="entry name" value="PHENAZINE BIOSYNTHESIS PROTEIN"/>
    <property type="match status" value="1"/>
</dbReference>
<keyword evidence="2" id="KW-0413">Isomerase</keyword>
<dbReference type="InterPro" id="IPR003719">
    <property type="entry name" value="Phenazine_PhzF-like"/>
</dbReference>
<evidence type="ECO:0000256" key="2">
    <source>
        <dbReference type="ARBA" id="ARBA00023235"/>
    </source>
</evidence>
<evidence type="ECO:0000313" key="3">
    <source>
        <dbReference type="EMBL" id="MBK1669316.1"/>
    </source>
</evidence>
<comment type="similarity">
    <text evidence="1">Belongs to the PhzF family.</text>
</comment>
<accession>A0ABS1DFS1</accession>
<gene>
    <name evidence="3" type="ORF">CKO28_14860</name>
</gene>
<name>A0ABS1DFS1_9PROT</name>
<protein>
    <recommendedName>
        <fullName evidence="5">PhzF family phenazine biosynthesis protein</fullName>
    </recommendedName>
</protein>
<dbReference type="NCBIfam" id="TIGR00654">
    <property type="entry name" value="PhzF_family"/>
    <property type="match status" value="1"/>
</dbReference>
<dbReference type="Pfam" id="PF02567">
    <property type="entry name" value="PhzC-PhzF"/>
    <property type="match status" value="1"/>
</dbReference>
<dbReference type="PIRSF" id="PIRSF016184">
    <property type="entry name" value="PhzC_PhzF"/>
    <property type="match status" value="1"/>
</dbReference>
<dbReference type="PANTHER" id="PTHR13774:SF17">
    <property type="entry name" value="PHENAZINE BIOSYNTHESIS-LIKE DOMAIN-CONTAINING PROTEIN"/>
    <property type="match status" value="1"/>
</dbReference>
<proteinExistence type="inferred from homology"/>
<keyword evidence="4" id="KW-1185">Reference proteome</keyword>
<evidence type="ECO:0008006" key="5">
    <source>
        <dbReference type="Google" id="ProtNLM"/>
    </source>
</evidence>
<dbReference type="SUPFAM" id="SSF54506">
    <property type="entry name" value="Diaminopimelate epimerase-like"/>
    <property type="match status" value="1"/>
</dbReference>
<evidence type="ECO:0000256" key="1">
    <source>
        <dbReference type="ARBA" id="ARBA00008270"/>
    </source>
</evidence>
<comment type="caution">
    <text evidence="3">The sequence shown here is derived from an EMBL/GenBank/DDBJ whole genome shotgun (WGS) entry which is preliminary data.</text>
</comment>